<proteinExistence type="predicted"/>
<accession>A0A8S5PY84</accession>
<dbReference type="EMBL" id="BK015529">
    <property type="protein sequence ID" value="DAE11268.1"/>
    <property type="molecule type" value="Genomic_DNA"/>
</dbReference>
<name>A0A8S5PY84_9CAUD</name>
<evidence type="ECO:0000313" key="1">
    <source>
        <dbReference type="EMBL" id="DAE11268.1"/>
    </source>
</evidence>
<reference evidence="1" key="1">
    <citation type="journal article" date="2021" name="Proc. Natl. Acad. Sci. U.S.A.">
        <title>A Catalog of Tens of Thousands of Viruses from Human Metagenomes Reveals Hidden Associations with Chronic Diseases.</title>
        <authorList>
            <person name="Tisza M.J."/>
            <person name="Buck C.B."/>
        </authorList>
    </citation>
    <scope>NUCLEOTIDE SEQUENCE</scope>
    <source>
        <strain evidence="1">CtFbF42</strain>
    </source>
</reference>
<protein>
    <submittedName>
        <fullName evidence="1">Uncharacterized protein</fullName>
    </submittedName>
</protein>
<organism evidence="1">
    <name type="scientific">Podoviridae sp. ctFbF42</name>
    <dbReference type="NCBI Taxonomy" id="2825233"/>
    <lineage>
        <taxon>Viruses</taxon>
        <taxon>Duplodnaviria</taxon>
        <taxon>Heunggongvirae</taxon>
        <taxon>Uroviricota</taxon>
        <taxon>Caudoviricetes</taxon>
    </lineage>
</organism>
<sequence>MSFSVVAVVVVIAFFSFLREPFFSLLKKDFTLF</sequence>